<keyword evidence="2" id="KW-0347">Helicase</keyword>
<dbReference type="InterPro" id="IPR027434">
    <property type="entry name" value="Homing_endonucl"/>
</dbReference>
<dbReference type="OrthoDB" id="691at10239"/>
<keyword evidence="1" id="KW-0175">Coiled coil</keyword>
<dbReference type="Gene3D" id="2.170.16.10">
    <property type="entry name" value="Hedgehog/Intein (Hint) domain"/>
    <property type="match status" value="1"/>
</dbReference>
<evidence type="ECO:0000256" key="1">
    <source>
        <dbReference type="SAM" id="Coils"/>
    </source>
</evidence>
<dbReference type="InterPro" id="IPR036844">
    <property type="entry name" value="Hint_dom_sf"/>
</dbReference>
<feature type="coiled-coil region" evidence="1">
    <location>
        <begin position="1019"/>
        <end position="1046"/>
    </location>
</feature>
<reference evidence="2 3" key="4">
    <citation type="journal article" date="2005" name="J. Mol. Biol.">
        <title>Genome comparison of Pseudomonas aeruginosa large phages.</title>
        <authorList>
            <person name="Hertveldt K."/>
            <person name="Lavigne R."/>
            <person name="Pleteneva E."/>
            <person name="Sernova N."/>
            <person name="Kurochkina L."/>
            <person name="Korchevskii R."/>
            <person name="Robben J."/>
            <person name="Mesyanzhinov V."/>
            <person name="Krylov V.N."/>
            <person name="Volckaert G."/>
        </authorList>
    </citation>
    <scope>NUCLEOTIDE SEQUENCE</scope>
</reference>
<keyword evidence="2" id="KW-0067">ATP-binding</keyword>
<protein>
    <submittedName>
        <fullName evidence="2">Putative ATP-dependent DNA helicase</fullName>
    </submittedName>
</protein>
<name>Q2Z170_9CAUD</name>
<sequence length="1088" mass="124926">MTDEQDTSLSYAKWLVKYLRCNNLPKELIDDKRLRIDWEARTDDETLLAHFNEDSLSGIKTVRFLKDFFNYQAGYDRETRNTSFLRTTEVFRQQGINNFYFILQLNNPLLKGVDPFDPNLTPEQQVWVLEECRSNFWYFLREVCRLKPNQPFLANRGNISFIWSYLNHITTYMIMPRQQGKQQRNSAKVRIVPKDTLKTITPQDTWKRIEHLRVGDQVLDRSGKPCQVIGIHPQGKRRLYRVITSDGRATDVGTEHLWTLKDYSNCLNGRALWNDYSTVDVINLLKKKVKLQLPLPAPVPGSEQDLPIDPYVLGLIYCGQDQDGKVIIPTRTDAVKQYVVDHLPRGVTVIQGVANSCLERTDNQPYLFNREHGLPDQYLEAPLNARRDLLQAFLDVRGKVGRGKVFIALNRVLGGQLAYLARSLGGTGKVTKNGVEITLPEEVPPFKFREENVVFDNRLLIERVTFVGDDDCTCIEVDNSEQLYLTDDFIVTHNTVSVQVIDFWLTYIMGRGYTSHLITLKSDNRAQFIAAIKQIRSSIPSYLINSTYKDKDAGTSLTYKAFGEDNVNTLYINVPQISQDAAGDLGRGLRVGTTNYDESGYIRFIDTIIDGCSPSSLTEMALCREQGLPYGITHITTPNTTLHPSGEFMFNKLMSATEWREKFFDCFSESHLRQMLLRASPTKTTSPSVSMVYNYLQLGKDKAWVRETIDLLGLSLAKAKIDLLLMWVEDGENRLFDDVTREAINNMKRDVVWSKEYRDCNLYVDFFVTQQELLEMAKKEYNDHFLIGVDTSSAINKDACTIVIRSMKTGKVIGVGRYPLTFLDDVTAIVVDLLDVIQNSTLIIERNYAHHMIDSLLIMLPAKGMDPFKRVFNQIYQDTVNNAKEFEEVQNTKFAYRNKAFYLKYKQYFGFVTTKTTRDVLYGLIQEAVGNTGYGLCYAKLADELINLKLKGDRIDHDAKQHDDLVIAWLLSYWFIKLGENKSLYGIPPGIALTDTRNLLNSAQNQGRTEYEPYVVQLIDKVRSKVHSLTEELMSTQDNILALRLEVEIRKLAKMLPPEQNRMMTIDVLLENAKVERNKRLLQQRRTA</sequence>
<reference evidence="2 3" key="2">
    <citation type="journal article" date="2003" name="Res. Microbiol.">
        <title>Myoviridae bacteriophages of Pseudomonas aeruginosa: a long and complex evolutionary pathway.</title>
        <authorList>
            <person name="Krylov V.N."/>
            <person name="Pleteneva E.A."/>
            <person name="Bourkalsteva M.V."/>
            <person name="Shaburova O.V."/>
            <person name="Volckaert G."/>
            <person name="Sykilinda N.N."/>
            <person name="Kurochkina L.P."/>
            <person name="Mesyanzhinov V.V."/>
        </authorList>
    </citation>
    <scope>NUCLEOTIDE SEQUENCE [LARGE SCALE GENOMIC DNA]</scope>
</reference>
<dbReference type="RefSeq" id="YP_418044.1">
    <property type="nucleotide sequence ID" value="NC_007623.1"/>
</dbReference>
<keyword evidence="2" id="KW-0547">Nucleotide-binding</keyword>
<dbReference type="EMBL" id="AJ697969">
    <property type="protein sequence ID" value="CAG27105.1"/>
    <property type="molecule type" value="Genomic_DNA"/>
</dbReference>
<reference evidence="2 3" key="3">
    <citation type="journal article" date="2004" name="Bioinformatics">
        <title>PHIRE, a deterministic approach to reveal regulatory elements in bacteriophage genomes.</title>
        <authorList>
            <person name="Lavigne R."/>
            <person name="Sun W.D."/>
            <person name="Volckaert G."/>
        </authorList>
    </citation>
    <scope>NUCLEOTIDE SEQUENCE [LARGE SCALE GENOMIC DNA]</scope>
</reference>
<proteinExistence type="predicted"/>
<dbReference type="Gene3D" id="3.10.28.10">
    <property type="entry name" value="Homing endonucleases"/>
    <property type="match status" value="1"/>
</dbReference>
<evidence type="ECO:0000313" key="2">
    <source>
        <dbReference type="EMBL" id="CAG27105.1"/>
    </source>
</evidence>
<dbReference type="Gene3D" id="3.30.420.240">
    <property type="match status" value="1"/>
</dbReference>
<dbReference type="KEGG" id="vg:5176636"/>
<dbReference type="SUPFAM" id="SSF51294">
    <property type="entry name" value="Hedgehog/intein (Hint) domain"/>
    <property type="match status" value="1"/>
</dbReference>
<organism evidence="2 3">
    <name type="scientific">Pseudomonas phage EL</name>
    <dbReference type="NCBI Taxonomy" id="273133"/>
    <lineage>
        <taxon>Viruses</taxon>
        <taxon>Duplodnaviria</taxon>
        <taxon>Heunggongvirae</taxon>
        <taxon>Uroviricota</taxon>
        <taxon>Caudoviricetes</taxon>
        <taxon>Chimalliviridae</taxon>
        <taxon>Elvirus</taxon>
        <taxon>Elvirus EL</taxon>
    </lineage>
</organism>
<dbReference type="Proteomes" id="UP000001239">
    <property type="component" value="Segment"/>
</dbReference>
<reference evidence="2 3" key="1">
    <citation type="journal article" date="2002" name="Genetika">
        <title>Phenogenetic characterization of a group of giant Phi KZ-like bacteriophages of Pseudomonas aeruginosa].</title>
        <authorList>
            <person name="Burkal'tseva M.V."/>
            <person name="Krylov V.N."/>
            <person name="Pleteneva E.A."/>
            <person name="Shaburova O.V."/>
            <person name="Krylov S.V."/>
            <person name="Volckaert G."/>
            <person name="Sykilinda N.N."/>
            <person name="Kurochkina L.P."/>
            <person name="Mesyanzhinov V.V."/>
        </authorList>
    </citation>
    <scope>NUCLEOTIDE SEQUENCE [LARGE SCALE GENOMIC DNA]</scope>
</reference>
<dbReference type="GO" id="GO:0004386">
    <property type="term" value="F:helicase activity"/>
    <property type="evidence" value="ECO:0007669"/>
    <property type="project" value="UniProtKB-KW"/>
</dbReference>
<keyword evidence="2" id="KW-0378">Hydrolase</keyword>
<keyword evidence="3" id="KW-1185">Reference proteome</keyword>
<dbReference type="GeneID" id="5176636"/>
<evidence type="ECO:0000313" key="3">
    <source>
        <dbReference type="Proteomes" id="UP000001239"/>
    </source>
</evidence>
<accession>Q2Z170</accession>